<dbReference type="InterPro" id="IPR015421">
    <property type="entry name" value="PyrdxlP-dep_Trfase_major"/>
</dbReference>
<organism evidence="10 11">
    <name type="scientific">Thalassiosira pseudonana</name>
    <name type="common">Marine diatom</name>
    <name type="synonym">Cyclotella nana</name>
    <dbReference type="NCBI Taxonomy" id="35128"/>
    <lineage>
        <taxon>Eukaryota</taxon>
        <taxon>Sar</taxon>
        <taxon>Stramenopiles</taxon>
        <taxon>Ochrophyta</taxon>
        <taxon>Bacillariophyta</taxon>
        <taxon>Coscinodiscophyceae</taxon>
        <taxon>Thalassiosirophycidae</taxon>
        <taxon>Thalassiosirales</taxon>
        <taxon>Thalassiosiraceae</taxon>
        <taxon>Thalassiosira</taxon>
    </lineage>
</organism>
<keyword evidence="6" id="KW-0808">Transferase</keyword>
<dbReference type="KEGG" id="tps:THAPSDRAFT_31424"/>
<evidence type="ECO:0000256" key="2">
    <source>
        <dbReference type="ARBA" id="ARBA00007441"/>
    </source>
</evidence>
<dbReference type="CDD" id="cd00609">
    <property type="entry name" value="AAT_like"/>
    <property type="match status" value="1"/>
</dbReference>
<proteinExistence type="inferred from homology"/>
<dbReference type="PaxDb" id="35128-Thaps31424"/>
<dbReference type="PANTHER" id="PTHR11879:SF22">
    <property type="entry name" value="ASPARTATE AMINOTRANSFERASE, MITOCHONDRIAL"/>
    <property type="match status" value="1"/>
</dbReference>
<accession>B8BQR8</accession>
<protein>
    <recommendedName>
        <fullName evidence="4">aspartate transaminase</fullName>
        <ecNumber evidence="4">2.6.1.1</ecNumber>
    </recommendedName>
    <alternativeName>
        <fullName evidence="8">Transaminase A</fullName>
    </alternativeName>
</protein>
<dbReference type="EMBL" id="CM000638">
    <property type="protein sequence ID" value="EED95831.1"/>
    <property type="molecule type" value="Genomic_DNA"/>
</dbReference>
<dbReference type="GO" id="GO:0004069">
    <property type="term" value="F:L-aspartate:2-oxoglutarate aminotransferase activity"/>
    <property type="evidence" value="ECO:0000318"/>
    <property type="project" value="GO_Central"/>
</dbReference>
<gene>
    <name evidence="10" type="primary">AAT2</name>
    <name evidence="10" type="ORF">THAPSDRAFT_31424</name>
</gene>
<dbReference type="SUPFAM" id="SSF53383">
    <property type="entry name" value="PLP-dependent transferases"/>
    <property type="match status" value="1"/>
</dbReference>
<dbReference type="InterPro" id="IPR004839">
    <property type="entry name" value="Aminotransferase_I/II_large"/>
</dbReference>
<dbReference type="InterPro" id="IPR015422">
    <property type="entry name" value="PyrdxlP-dep_Trfase_small"/>
</dbReference>
<evidence type="ECO:0000256" key="7">
    <source>
        <dbReference type="ARBA" id="ARBA00022898"/>
    </source>
</evidence>
<reference evidence="10 11" key="2">
    <citation type="journal article" date="2008" name="Nature">
        <title>The Phaeodactylum genome reveals the evolutionary history of diatom genomes.</title>
        <authorList>
            <person name="Bowler C."/>
            <person name="Allen A.E."/>
            <person name="Badger J.H."/>
            <person name="Grimwood J."/>
            <person name="Jabbari K."/>
            <person name="Kuo A."/>
            <person name="Maheswari U."/>
            <person name="Martens C."/>
            <person name="Maumus F."/>
            <person name="Otillar R.P."/>
            <person name="Rayko E."/>
            <person name="Salamov A."/>
            <person name="Vandepoele K."/>
            <person name="Beszteri B."/>
            <person name="Gruber A."/>
            <person name="Heijde M."/>
            <person name="Katinka M."/>
            <person name="Mock T."/>
            <person name="Valentin K."/>
            <person name="Verret F."/>
            <person name="Berges J.A."/>
            <person name="Brownlee C."/>
            <person name="Cadoret J.P."/>
            <person name="Chiovitti A."/>
            <person name="Choi C.J."/>
            <person name="Coesel S."/>
            <person name="De Martino A."/>
            <person name="Detter J.C."/>
            <person name="Durkin C."/>
            <person name="Falciatore A."/>
            <person name="Fournet J."/>
            <person name="Haruta M."/>
            <person name="Huysman M.J."/>
            <person name="Jenkins B.D."/>
            <person name="Jiroutova K."/>
            <person name="Jorgensen R.E."/>
            <person name="Joubert Y."/>
            <person name="Kaplan A."/>
            <person name="Kroger N."/>
            <person name="Kroth P.G."/>
            <person name="La Roche J."/>
            <person name="Lindquist E."/>
            <person name="Lommer M."/>
            <person name="Martin-Jezequel V."/>
            <person name="Lopez P.J."/>
            <person name="Lucas S."/>
            <person name="Mangogna M."/>
            <person name="McGinnis K."/>
            <person name="Medlin L.K."/>
            <person name="Montsant A."/>
            <person name="Oudot-Le Secq M.P."/>
            <person name="Napoli C."/>
            <person name="Obornik M."/>
            <person name="Parker M.S."/>
            <person name="Petit J.L."/>
            <person name="Porcel B.M."/>
            <person name="Poulsen N."/>
            <person name="Robison M."/>
            <person name="Rychlewski L."/>
            <person name="Rynearson T.A."/>
            <person name="Schmutz J."/>
            <person name="Shapiro H."/>
            <person name="Siaut M."/>
            <person name="Stanley M."/>
            <person name="Sussman M.R."/>
            <person name="Taylor A.R."/>
            <person name="Vardi A."/>
            <person name="von Dassow P."/>
            <person name="Vyverman W."/>
            <person name="Willis A."/>
            <person name="Wyrwicz L.S."/>
            <person name="Rokhsar D.S."/>
            <person name="Weissenbach J."/>
            <person name="Armbrust E.V."/>
            <person name="Green B.R."/>
            <person name="Van de Peer Y."/>
            <person name="Grigoriev I.V."/>
        </authorList>
    </citation>
    <scope>NUCLEOTIDE SEQUENCE [LARGE SCALE GENOMIC DNA]</scope>
    <source>
        <strain evidence="10 11">CCMP1335</strain>
    </source>
</reference>
<evidence type="ECO:0000313" key="11">
    <source>
        <dbReference type="Proteomes" id="UP000001449"/>
    </source>
</evidence>
<dbReference type="FunFam" id="3.40.640.10:FF:000015">
    <property type="entry name" value="Aspartate aminotransferase"/>
    <property type="match status" value="1"/>
</dbReference>
<evidence type="ECO:0000256" key="8">
    <source>
        <dbReference type="ARBA" id="ARBA00030923"/>
    </source>
</evidence>
<dbReference type="InParanoid" id="B8BQR8"/>
<dbReference type="AlphaFoldDB" id="B8BQR8"/>
<dbReference type="InterPro" id="IPR015424">
    <property type="entry name" value="PyrdxlP-dep_Trfase"/>
</dbReference>
<evidence type="ECO:0000256" key="3">
    <source>
        <dbReference type="ARBA" id="ARBA00011738"/>
    </source>
</evidence>
<evidence type="ECO:0000256" key="6">
    <source>
        <dbReference type="ARBA" id="ARBA00022679"/>
    </source>
</evidence>
<comment type="similarity">
    <text evidence="2">Belongs to the class-I pyridoxal-phosphate-dependent aminotransferase family.</text>
</comment>
<dbReference type="EC" id="2.6.1.1" evidence="4"/>
<comment type="subunit">
    <text evidence="3">Homodimer.</text>
</comment>
<evidence type="ECO:0000256" key="5">
    <source>
        <dbReference type="ARBA" id="ARBA00022576"/>
    </source>
</evidence>
<dbReference type="GO" id="GO:0006520">
    <property type="term" value="P:amino acid metabolic process"/>
    <property type="evidence" value="ECO:0007669"/>
    <property type="project" value="InterPro"/>
</dbReference>
<feature type="domain" description="Aminotransferase class I/classII large" evidence="9">
    <location>
        <begin position="40"/>
        <end position="405"/>
    </location>
</feature>
<dbReference type="NCBIfam" id="NF006719">
    <property type="entry name" value="PRK09257.1"/>
    <property type="match status" value="1"/>
</dbReference>
<dbReference type="GO" id="GO:0030170">
    <property type="term" value="F:pyridoxal phosphate binding"/>
    <property type="evidence" value="ECO:0007669"/>
    <property type="project" value="InterPro"/>
</dbReference>
<evidence type="ECO:0000256" key="1">
    <source>
        <dbReference type="ARBA" id="ARBA00001933"/>
    </source>
</evidence>
<dbReference type="Gene3D" id="3.40.640.10">
    <property type="entry name" value="Type I PLP-dependent aspartate aminotransferase-like (Major domain)"/>
    <property type="match status" value="1"/>
</dbReference>
<dbReference type="Proteomes" id="UP000001449">
    <property type="component" value="Chromosome 1"/>
</dbReference>
<name>B8BQR8_THAPS</name>
<dbReference type="InterPro" id="IPR000796">
    <property type="entry name" value="Asp_trans"/>
</dbReference>
<keyword evidence="5 10" id="KW-0032">Aminotransferase</keyword>
<dbReference type="RefSeq" id="XP_002286190.1">
    <property type="nucleotide sequence ID" value="XM_002286154.1"/>
</dbReference>
<dbReference type="FunFam" id="3.90.1150.10:FF:000001">
    <property type="entry name" value="Aspartate aminotransferase"/>
    <property type="match status" value="1"/>
</dbReference>
<dbReference type="OMA" id="PTWPIHE"/>
<keyword evidence="7" id="KW-0663">Pyridoxal phosphate</keyword>
<dbReference type="PRINTS" id="PR00799">
    <property type="entry name" value="TRANSAMINASE"/>
</dbReference>
<dbReference type="STRING" id="35128.B8BQR8"/>
<evidence type="ECO:0000256" key="4">
    <source>
        <dbReference type="ARBA" id="ARBA00012753"/>
    </source>
</evidence>
<sequence length="416" mass="45197">MDPSSPATKLHSSYLSSIPEGPPDAILGIAEAFKSCTDERKVNVCVGAYRDSSGKPWILPSVRKAEERLLADASVNKEYAPIAGDAKYVELALGFAYGADQDLSSVAGVQSLSGTGACRIGGHFLAKFVPKPEGLDKPDPTWGNHIAIFKECGMDVRRYRYYNAATNRLNYDGLIEDLKSAPDGSVILLHACAHNPTGCDPTMDQWKAISELIKAKSHHVFFDSAYQGFASGDAEADAAALRFFVAEGHRILLAQSFAKNFGLYGERTGTLSVVCNSPEERSAVMSQLKLIIRPMYSSPPIHGSSIVKTVLTDEGLTGEYYGNCKEMAERILSMRVKLVEVLKKVGSTHDWSHVTEQIGMFAYTGMSSDMCDQLTSKYSIFLTRDGRISLAGLNDGNIEYVAKAIHDVTDGKKITA</sequence>
<keyword evidence="11" id="KW-1185">Reference proteome</keyword>
<evidence type="ECO:0000259" key="9">
    <source>
        <dbReference type="Pfam" id="PF00155"/>
    </source>
</evidence>
<reference evidence="10 11" key="1">
    <citation type="journal article" date="2004" name="Science">
        <title>The genome of the diatom Thalassiosira pseudonana: ecology, evolution, and metabolism.</title>
        <authorList>
            <person name="Armbrust E.V."/>
            <person name="Berges J.A."/>
            <person name="Bowler C."/>
            <person name="Green B.R."/>
            <person name="Martinez D."/>
            <person name="Putnam N.H."/>
            <person name="Zhou S."/>
            <person name="Allen A.E."/>
            <person name="Apt K.E."/>
            <person name="Bechner M."/>
            <person name="Brzezinski M.A."/>
            <person name="Chaal B.K."/>
            <person name="Chiovitti A."/>
            <person name="Davis A.K."/>
            <person name="Demarest M.S."/>
            <person name="Detter J.C."/>
            <person name="Glavina T."/>
            <person name="Goodstein D."/>
            <person name="Hadi M.Z."/>
            <person name="Hellsten U."/>
            <person name="Hildebrand M."/>
            <person name="Jenkins B.D."/>
            <person name="Jurka J."/>
            <person name="Kapitonov V.V."/>
            <person name="Kroger N."/>
            <person name="Lau W.W."/>
            <person name="Lane T.W."/>
            <person name="Larimer F.W."/>
            <person name="Lippmeier J.C."/>
            <person name="Lucas S."/>
            <person name="Medina M."/>
            <person name="Montsant A."/>
            <person name="Obornik M."/>
            <person name="Parker M.S."/>
            <person name="Palenik B."/>
            <person name="Pazour G.J."/>
            <person name="Richardson P.M."/>
            <person name="Rynearson T.A."/>
            <person name="Saito M.A."/>
            <person name="Schwartz D.C."/>
            <person name="Thamatrakoln K."/>
            <person name="Valentin K."/>
            <person name="Vardi A."/>
            <person name="Wilkerson F.P."/>
            <person name="Rokhsar D.S."/>
        </authorList>
    </citation>
    <scope>NUCLEOTIDE SEQUENCE [LARGE SCALE GENOMIC DNA]</scope>
    <source>
        <strain evidence="10 11">CCMP1335</strain>
    </source>
</reference>
<dbReference type="Gene3D" id="3.90.1150.10">
    <property type="entry name" value="Aspartate Aminotransferase, domain 1"/>
    <property type="match status" value="1"/>
</dbReference>
<dbReference type="eggNOG" id="KOG1411">
    <property type="taxonomic scope" value="Eukaryota"/>
</dbReference>
<dbReference type="GeneID" id="7451457"/>
<comment type="cofactor">
    <cofactor evidence="1">
        <name>pyridoxal 5'-phosphate</name>
        <dbReference type="ChEBI" id="CHEBI:597326"/>
    </cofactor>
</comment>
<dbReference type="HOGENOM" id="CLU_032440_1_2_1"/>
<dbReference type="FunCoup" id="B8BQR8">
    <property type="interactions" value="283"/>
</dbReference>
<evidence type="ECO:0000313" key="10">
    <source>
        <dbReference type="EMBL" id="EED95831.1"/>
    </source>
</evidence>
<dbReference type="PANTHER" id="PTHR11879">
    <property type="entry name" value="ASPARTATE AMINOTRANSFERASE"/>
    <property type="match status" value="1"/>
</dbReference>
<dbReference type="GO" id="GO:0005739">
    <property type="term" value="C:mitochondrion"/>
    <property type="evidence" value="ECO:0000318"/>
    <property type="project" value="GO_Central"/>
</dbReference>
<dbReference type="Pfam" id="PF00155">
    <property type="entry name" value="Aminotran_1_2"/>
    <property type="match status" value="1"/>
</dbReference>